<dbReference type="Proteomes" id="UP000238296">
    <property type="component" value="Unassembled WGS sequence"/>
</dbReference>
<feature type="region of interest" description="Disordered" evidence="1">
    <location>
        <begin position="156"/>
        <end position="252"/>
    </location>
</feature>
<feature type="compositionally biased region" description="Low complexity" evidence="1">
    <location>
        <begin position="88"/>
        <end position="98"/>
    </location>
</feature>
<sequence length="252" mass="25590">MGWTPAVGQPVMLTVPPVTTAAAKNGSALDTSASISQRRAATAPGATRHRLGTVSSTSTPACRSIVTVMAICGADGRAAPVCCTVSPSVSAAPDSSSPETNCDDADASMATVPPLTAPVPRTVNGRLVPSMSTPRTPSASSSGVIGRVLACSSPSNSTTAFPSAASGGTNRSTVPASPQSTRAPVPGRSRRRRSARPRPRPAANPGCAARRPSGRCRGCAAPRRWWSRPDPARPPAPRVPAPGWSAISSRAR</sequence>
<dbReference type="EMBL" id="PPEA01000603">
    <property type="protein sequence ID" value="PQM45667.1"/>
    <property type="molecule type" value="Genomic_DNA"/>
</dbReference>
<comment type="caution">
    <text evidence="2">The sequence shown here is derived from an EMBL/GenBank/DDBJ whole genome shotgun (WGS) entry which is preliminary data.</text>
</comment>
<proteinExistence type="predicted"/>
<evidence type="ECO:0000256" key="1">
    <source>
        <dbReference type="SAM" id="MobiDB-lite"/>
    </source>
</evidence>
<feature type="compositionally biased region" description="Low complexity" evidence="1">
    <location>
        <begin position="201"/>
        <end position="211"/>
    </location>
</feature>
<feature type="region of interest" description="Disordered" evidence="1">
    <location>
        <begin position="27"/>
        <end position="56"/>
    </location>
</feature>
<evidence type="ECO:0000313" key="3">
    <source>
        <dbReference type="Proteomes" id="UP000238296"/>
    </source>
</evidence>
<feature type="compositionally biased region" description="Basic residues" evidence="1">
    <location>
        <begin position="188"/>
        <end position="199"/>
    </location>
</feature>
<organism evidence="2 3">
    <name type="scientific">Mycobacterium talmoniae</name>
    <dbReference type="NCBI Taxonomy" id="1858794"/>
    <lineage>
        <taxon>Bacteria</taxon>
        <taxon>Bacillati</taxon>
        <taxon>Actinomycetota</taxon>
        <taxon>Actinomycetes</taxon>
        <taxon>Mycobacteriales</taxon>
        <taxon>Mycobacteriaceae</taxon>
        <taxon>Mycobacterium</taxon>
    </lineage>
</organism>
<accession>A0A2S8BG72</accession>
<dbReference type="AlphaFoldDB" id="A0A2S8BG72"/>
<name>A0A2S8BG72_9MYCO</name>
<feature type="compositionally biased region" description="Polar residues" evidence="1">
    <location>
        <begin position="156"/>
        <end position="181"/>
    </location>
</feature>
<feature type="region of interest" description="Disordered" evidence="1">
    <location>
        <begin position="88"/>
        <end position="143"/>
    </location>
</feature>
<feature type="compositionally biased region" description="Polar residues" evidence="1">
    <location>
        <begin position="28"/>
        <end position="39"/>
    </location>
</feature>
<feature type="compositionally biased region" description="Polar residues" evidence="1">
    <location>
        <begin position="130"/>
        <end position="143"/>
    </location>
</feature>
<gene>
    <name evidence="2" type="ORF">C1Y40_04169</name>
</gene>
<evidence type="ECO:0000313" key="2">
    <source>
        <dbReference type="EMBL" id="PQM45667.1"/>
    </source>
</evidence>
<reference evidence="2 3" key="1">
    <citation type="journal article" date="2017" name="Int. J. Syst. Evol. Microbiol.">
        <title>Mycobacterium talmoniae sp. nov., a slowly growing mycobacterium isolated from human respiratory samples.</title>
        <authorList>
            <person name="Davidson R.M."/>
            <person name="DeGroote M.A."/>
            <person name="Marola J.L."/>
            <person name="Buss S."/>
            <person name="Jones V."/>
            <person name="McNeil M.R."/>
            <person name="Freifeld A.G."/>
            <person name="Elaine Epperson L."/>
            <person name="Hasan N.A."/>
            <person name="Jackson M."/>
            <person name="Iwen P.C."/>
            <person name="Salfinger M."/>
            <person name="Strong M."/>
        </authorList>
    </citation>
    <scope>NUCLEOTIDE SEQUENCE [LARGE SCALE GENOMIC DNA]</scope>
    <source>
        <strain evidence="2 3">ATCC BAA-2683</strain>
    </source>
</reference>
<protein>
    <submittedName>
        <fullName evidence="2">Uncharacterized protein</fullName>
    </submittedName>
</protein>